<sequence>MHTKIRPKEILRQRNRRLKRLTFAIVLAGLISVGYWWVLNRGCVSTDDAFVMGHLIPLKAQTEGIVVEILTENTRHVQKGDVLVKLDGVHAQIALQQAEAELGEVVRNLLSLTAKVETLKQRIIAKEAALNLVRHDLDRFTAAARDGAVSDQQVQNTRDKLRELEAVIRESQAEKISMEAQISGTTIDNHPAIEKAKSRVRAAFLNFQRRNIVAPVSGYVAKRKVQLGDNLKPGAPLLAIVPLNDLWIDANFLETQVADIRPGQTADIRVDAYGDKLIYHGIVQGISPGTGSTFALLPTDNATGNFIHVAERVQVRIGLDPKELEDNPLQPGLSTLTRINTRETGRPLLSSSVDLVGDAYKTGVYQHELDGVEQRIRRIIVSNKG</sequence>
<reference evidence="5 6" key="1">
    <citation type="journal article" date="2011" name="J. Bacteriol.">
        <title>Complete Genome Sequence of the Aerobic Marine Methanotroph Methylomonas methanica MC09.</title>
        <authorList>
            <person name="Boden R."/>
            <person name="Cunliffe M."/>
            <person name="Scanlan J."/>
            <person name="Moussard H."/>
            <person name="Kits K.D."/>
            <person name="Klotz M.G."/>
            <person name="Jetten M.S."/>
            <person name="Vuilleumier S."/>
            <person name="Han J."/>
            <person name="Peters L."/>
            <person name="Mikhailova N."/>
            <person name="Teshima H."/>
            <person name="Tapia R."/>
            <person name="Kyrpides N."/>
            <person name="Ivanova N."/>
            <person name="Pagani I."/>
            <person name="Cheng J.F."/>
            <person name="Goodwin L."/>
            <person name="Han C."/>
            <person name="Hauser L."/>
            <person name="Land M.L."/>
            <person name="Lapidus A."/>
            <person name="Lucas S."/>
            <person name="Pitluck S."/>
            <person name="Woyke T."/>
            <person name="Stein L."/>
            <person name="Murrell J.C."/>
        </authorList>
    </citation>
    <scope>NUCLEOTIDE SEQUENCE [LARGE SCALE GENOMIC DNA]</scope>
    <source>
        <strain evidence="5 6">MC09</strain>
    </source>
</reference>
<reference evidence="6" key="3">
    <citation type="submission" date="2011-05" db="EMBL/GenBank/DDBJ databases">
        <title>Complete sequence of Methylomonas methanica MC09.</title>
        <authorList>
            <consortium name="US DOE Joint Genome Institute"/>
            <person name="Lucas S."/>
            <person name="Han J."/>
            <person name="Lapidus A."/>
            <person name="Cheng J.-F."/>
            <person name="Goodwin L."/>
            <person name="Pitluck S."/>
            <person name="Peters L."/>
            <person name="Mikhailova N."/>
            <person name="Teshima H."/>
            <person name="Han C."/>
            <person name="Tapia R."/>
            <person name="Land M."/>
            <person name="Hauser L."/>
            <person name="Kyrpides N."/>
            <person name="Ivanova N."/>
            <person name="Pagani I."/>
            <person name="Stein L."/>
            <person name="Woyke T."/>
        </authorList>
    </citation>
    <scope>NUCLEOTIDE SEQUENCE [LARGE SCALE GENOMIC DNA]</scope>
    <source>
        <strain evidence="6">MC09</strain>
    </source>
</reference>
<keyword evidence="3" id="KW-0472">Membrane</keyword>
<organism evidence="5 6">
    <name type="scientific">Methylomonas methanica (strain DSM 25384 / MC09)</name>
    <dbReference type="NCBI Taxonomy" id="857087"/>
    <lineage>
        <taxon>Bacteria</taxon>
        <taxon>Pseudomonadati</taxon>
        <taxon>Pseudomonadota</taxon>
        <taxon>Gammaproteobacteria</taxon>
        <taxon>Methylococcales</taxon>
        <taxon>Methylococcaceae</taxon>
        <taxon>Methylomonas</taxon>
    </lineage>
</organism>
<gene>
    <name evidence="5" type="ordered locus">Metme_2504</name>
</gene>
<evidence type="ECO:0000313" key="5">
    <source>
        <dbReference type="EMBL" id="AEG00895.1"/>
    </source>
</evidence>
<dbReference type="PANTHER" id="PTHR30386">
    <property type="entry name" value="MEMBRANE FUSION SUBUNIT OF EMRAB-TOLC MULTIDRUG EFFLUX PUMP"/>
    <property type="match status" value="1"/>
</dbReference>
<evidence type="ECO:0000256" key="1">
    <source>
        <dbReference type="ARBA" id="ARBA00004196"/>
    </source>
</evidence>
<dbReference type="InterPro" id="IPR050739">
    <property type="entry name" value="MFP"/>
</dbReference>
<evidence type="ECO:0000313" key="6">
    <source>
        <dbReference type="Proteomes" id="UP000008888"/>
    </source>
</evidence>
<keyword evidence="3" id="KW-1133">Transmembrane helix</keyword>
<evidence type="ECO:0000256" key="3">
    <source>
        <dbReference type="SAM" id="Phobius"/>
    </source>
</evidence>
<dbReference type="HOGENOM" id="CLU_018816_15_0_6"/>
<keyword evidence="2" id="KW-0175">Coiled coil</keyword>
<dbReference type="RefSeq" id="WP_013819131.1">
    <property type="nucleotide sequence ID" value="NC_015572.1"/>
</dbReference>
<dbReference type="Gene3D" id="1.10.287.470">
    <property type="entry name" value="Helix hairpin bin"/>
    <property type="match status" value="1"/>
</dbReference>
<comment type="subcellular location">
    <subcellularLocation>
        <location evidence="1">Cell envelope</location>
    </subcellularLocation>
</comment>
<dbReference type="Gene3D" id="2.40.30.170">
    <property type="match status" value="1"/>
</dbReference>
<dbReference type="KEGG" id="mmt:Metme_2504"/>
<dbReference type="Pfam" id="PF25885">
    <property type="entry name" value="HH_EMRA"/>
    <property type="match status" value="1"/>
</dbReference>
<feature type="transmembrane region" description="Helical" evidence="3">
    <location>
        <begin position="21"/>
        <end position="39"/>
    </location>
</feature>
<dbReference type="GO" id="GO:0055085">
    <property type="term" value="P:transmembrane transport"/>
    <property type="evidence" value="ECO:0007669"/>
    <property type="project" value="InterPro"/>
</dbReference>
<feature type="coiled-coil region" evidence="2">
    <location>
        <begin position="154"/>
        <end position="181"/>
    </location>
</feature>
<dbReference type="AlphaFoldDB" id="F9ZWP8"/>
<keyword evidence="6" id="KW-1185">Reference proteome</keyword>
<dbReference type="STRING" id="857087.Metme_2504"/>
<dbReference type="Proteomes" id="UP000008888">
    <property type="component" value="Chromosome"/>
</dbReference>
<feature type="domain" description="Multidrug export protein EmrA/FarA alpha-helical hairpin" evidence="4">
    <location>
        <begin position="91"/>
        <end position="209"/>
    </location>
</feature>
<dbReference type="Gene3D" id="2.40.50.100">
    <property type="match status" value="1"/>
</dbReference>
<dbReference type="OrthoDB" id="9811754at2"/>
<dbReference type="PANTHER" id="PTHR30386:SF19">
    <property type="entry name" value="MULTIDRUG EXPORT PROTEIN EMRA-RELATED"/>
    <property type="match status" value="1"/>
</dbReference>
<dbReference type="InterPro" id="IPR058633">
    <property type="entry name" value="EmrA/FarA_HH"/>
</dbReference>
<keyword evidence="3" id="KW-0812">Transmembrane</keyword>
<accession>F9ZWP8</accession>
<proteinExistence type="predicted"/>
<dbReference type="EMBL" id="CP002738">
    <property type="protein sequence ID" value="AEG00895.1"/>
    <property type="molecule type" value="Genomic_DNA"/>
</dbReference>
<name>F9ZWP8_METMM</name>
<protein>
    <submittedName>
        <fullName evidence="5">Secretion protein HlyD family protein</fullName>
    </submittedName>
</protein>
<dbReference type="GO" id="GO:0030313">
    <property type="term" value="C:cell envelope"/>
    <property type="evidence" value="ECO:0007669"/>
    <property type="project" value="UniProtKB-SubCell"/>
</dbReference>
<reference key="2">
    <citation type="submission" date="2011-05" db="EMBL/GenBank/DDBJ databases">
        <title>Complete genome sequence of the aerobic marine methanotroph Methylomonas methanica MC09.</title>
        <authorList>
            <person name="Boden R."/>
            <person name="Cunliffe M."/>
            <person name="Scanlan J."/>
            <person name="Moussard H."/>
            <person name="Kits K.D."/>
            <person name="Klotz M."/>
            <person name="Jetten M."/>
            <person name="Vuilleumier S."/>
            <person name="Han J."/>
            <person name="Peters L."/>
            <person name="Mikhailova N."/>
            <person name="Teshima H."/>
            <person name="Tapia R."/>
            <person name="Kyrpides N."/>
            <person name="Ivanova N."/>
            <person name="Pagani I."/>
            <person name="Cheng J.-F."/>
            <person name="Goodwin L."/>
            <person name="Han C."/>
            <person name="Hauser L."/>
            <person name="Land M."/>
            <person name="Lapidus A."/>
            <person name="Lucas S."/>
            <person name="Pitluck S."/>
            <person name="Woyke T."/>
            <person name="Stein L.Y."/>
            <person name="Murrell C."/>
        </authorList>
    </citation>
    <scope>NUCLEOTIDE SEQUENCE</scope>
    <source>
        <strain>MC09</strain>
    </source>
</reference>
<evidence type="ECO:0000259" key="4">
    <source>
        <dbReference type="Pfam" id="PF25885"/>
    </source>
</evidence>
<dbReference type="eggNOG" id="COG1566">
    <property type="taxonomic scope" value="Bacteria"/>
</dbReference>
<dbReference type="SUPFAM" id="SSF111369">
    <property type="entry name" value="HlyD-like secretion proteins"/>
    <property type="match status" value="1"/>
</dbReference>
<evidence type="ECO:0000256" key="2">
    <source>
        <dbReference type="SAM" id="Coils"/>
    </source>
</evidence>